<proteinExistence type="predicted"/>
<keyword evidence="3" id="KW-1185">Reference proteome</keyword>
<gene>
    <name evidence="2" type="ORF">KHA90_16000</name>
</gene>
<evidence type="ECO:0000313" key="3">
    <source>
        <dbReference type="Proteomes" id="UP000722625"/>
    </source>
</evidence>
<dbReference type="InterPro" id="IPR050708">
    <property type="entry name" value="T6SS_VgrG/RHS"/>
</dbReference>
<dbReference type="EMBL" id="JAGYVZ010000015">
    <property type="protein sequence ID" value="MBS7232521.1"/>
    <property type="molecule type" value="Genomic_DNA"/>
</dbReference>
<dbReference type="Pfam" id="PF11713">
    <property type="entry name" value="Peptidase_C80"/>
    <property type="match status" value="1"/>
</dbReference>
<sequence>MEKIVTDNGVVVTSTKYLNGFQYKNNILQFFPTAEGYVRNTSTNPATYNFGYVFNYTDHLGNVRVSYAKNPTTNKLEILEENSYYPFGLKHQGYNTDNLQPNYKYKYQGQELQDEMGLGWYSYKWRNYDPAIGRFMSIDPLSEKYAYQSHYNFSENRVIDGRELEGLEVVLINPTKSSSTEQQKVADQKIYNGSKNILNGNGLITVVGHGNPKRLDNDVRGSRIETASQLNAVLNRNSDEWKNKEKGEGMTVALYACRTGANQKNQDGSSKKESFAQNISRSSEFKDVEIIAPDQRVYFTDGGPIGTYKAEYAGENDEYKAGAKDHSMSNEPGNWNVFKNGELIRSYKGDWKPKNDPSIWDKLTKEKK</sequence>
<evidence type="ECO:0000313" key="2">
    <source>
        <dbReference type="EMBL" id="MBS7232521.1"/>
    </source>
</evidence>
<dbReference type="InterPro" id="IPR022385">
    <property type="entry name" value="Rhs_assc_core"/>
</dbReference>
<organism evidence="2 3">
    <name type="scientific">Flavobacterium psychroterrae</name>
    <dbReference type="NCBI Taxonomy" id="2133767"/>
    <lineage>
        <taxon>Bacteria</taxon>
        <taxon>Pseudomonadati</taxon>
        <taxon>Bacteroidota</taxon>
        <taxon>Flavobacteriia</taxon>
        <taxon>Flavobacteriales</taxon>
        <taxon>Flavobacteriaceae</taxon>
        <taxon>Flavobacterium</taxon>
    </lineage>
</organism>
<dbReference type="Proteomes" id="UP000722625">
    <property type="component" value="Unassembled WGS sequence"/>
</dbReference>
<dbReference type="RefSeq" id="WP_213302684.1">
    <property type="nucleotide sequence ID" value="NZ_JAGYVZ010000015.1"/>
</dbReference>
<dbReference type="PANTHER" id="PTHR32305">
    <property type="match status" value="1"/>
</dbReference>
<feature type="domain" description="Peptidase C80" evidence="1">
    <location>
        <begin position="173"/>
        <end position="294"/>
    </location>
</feature>
<evidence type="ECO:0000259" key="1">
    <source>
        <dbReference type="Pfam" id="PF11713"/>
    </source>
</evidence>
<accession>A0ABS5PFQ3</accession>
<dbReference type="PANTHER" id="PTHR32305:SF15">
    <property type="entry name" value="PROTEIN RHSA-RELATED"/>
    <property type="match status" value="1"/>
</dbReference>
<reference evidence="2 3" key="1">
    <citation type="journal article" date="2018" name="Int. J. Syst. Evol. Microbiol.">
        <title>Flavobacterium chryseum sp. nov. and Flavobacterium psychroterrae sp. nov., novel environmental bacteria isolated from Antarctica.</title>
        <authorList>
            <person name="Kralova S."/>
            <person name="Svec P."/>
            <person name="Busse H.J."/>
            <person name="Stankova E."/>
            <person name="Vaczi P."/>
            <person name="Sedlacek I."/>
        </authorList>
    </citation>
    <scope>NUCLEOTIDE SEQUENCE [LARGE SCALE GENOMIC DNA]</scope>
    <source>
        <strain evidence="2 3">CCM 8827</strain>
    </source>
</reference>
<dbReference type="NCBIfam" id="TIGR03696">
    <property type="entry name" value="Rhs_assc_core"/>
    <property type="match status" value="1"/>
</dbReference>
<dbReference type="InterPro" id="IPR020974">
    <property type="entry name" value="CPD_dom"/>
</dbReference>
<protein>
    <recommendedName>
        <fullName evidence="1">Peptidase C80 domain-containing protein</fullName>
    </recommendedName>
</protein>
<name>A0ABS5PFQ3_9FLAO</name>
<dbReference type="Gene3D" id="2.180.10.10">
    <property type="entry name" value="RHS repeat-associated core"/>
    <property type="match status" value="1"/>
</dbReference>
<comment type="caution">
    <text evidence="2">The sequence shown here is derived from an EMBL/GenBank/DDBJ whole genome shotgun (WGS) entry which is preliminary data.</text>
</comment>